<dbReference type="InterPro" id="IPR011598">
    <property type="entry name" value="bHLH_dom"/>
</dbReference>
<dbReference type="GO" id="GO:0003700">
    <property type="term" value="F:DNA-binding transcription factor activity"/>
    <property type="evidence" value="ECO:0007669"/>
    <property type="project" value="TreeGrafter"/>
</dbReference>
<dbReference type="GO" id="GO:0003677">
    <property type="term" value="F:DNA binding"/>
    <property type="evidence" value="ECO:0007669"/>
    <property type="project" value="UniProtKB-KW"/>
</dbReference>
<dbReference type="eggNOG" id="KOG2483">
    <property type="taxonomic scope" value="Eukaryota"/>
</dbReference>
<dbReference type="EMBL" id="KE546992">
    <property type="protein sequence ID" value="EPY50834.1"/>
    <property type="molecule type" value="Genomic_DNA"/>
</dbReference>
<feature type="domain" description="BHLH" evidence="4">
    <location>
        <begin position="296"/>
        <end position="347"/>
    </location>
</feature>
<dbReference type="Gene3D" id="4.10.280.10">
    <property type="entry name" value="Helix-loop-helix DNA-binding domain"/>
    <property type="match status" value="1"/>
</dbReference>
<proteinExistence type="predicted"/>
<dbReference type="GO" id="GO:0046983">
    <property type="term" value="F:protein dimerization activity"/>
    <property type="evidence" value="ECO:0007669"/>
    <property type="project" value="InterPro"/>
</dbReference>
<dbReference type="GeneID" id="25034960"/>
<feature type="compositionally biased region" description="Low complexity" evidence="3">
    <location>
        <begin position="27"/>
        <end position="45"/>
    </location>
</feature>
<dbReference type="HOGENOM" id="CLU_750395_0_0_1"/>
<evidence type="ECO:0000256" key="2">
    <source>
        <dbReference type="ARBA" id="ARBA00023242"/>
    </source>
</evidence>
<dbReference type="PANTHER" id="PTHR10328">
    <property type="entry name" value="PROTEIN MAX MYC-ASSOCIATED FACTOR X"/>
    <property type="match status" value="1"/>
</dbReference>
<reference evidence="5 6" key="1">
    <citation type="journal article" date="2011" name="Science">
        <title>Comparative functional genomics of the fission yeasts.</title>
        <authorList>
            <person name="Rhind N."/>
            <person name="Chen Z."/>
            <person name="Yassour M."/>
            <person name="Thompson D.A."/>
            <person name="Haas B.J."/>
            <person name="Habib N."/>
            <person name="Wapinski I."/>
            <person name="Roy S."/>
            <person name="Lin M.F."/>
            <person name="Heiman D.I."/>
            <person name="Young S.K."/>
            <person name="Furuya K."/>
            <person name="Guo Y."/>
            <person name="Pidoux A."/>
            <person name="Chen H.M."/>
            <person name="Robbertse B."/>
            <person name="Goldberg J.M."/>
            <person name="Aoki K."/>
            <person name="Bayne E.H."/>
            <person name="Berlin A.M."/>
            <person name="Desjardins C.A."/>
            <person name="Dobbs E."/>
            <person name="Dukaj L."/>
            <person name="Fan L."/>
            <person name="FitzGerald M.G."/>
            <person name="French C."/>
            <person name="Gujja S."/>
            <person name="Hansen K."/>
            <person name="Keifenheim D."/>
            <person name="Levin J.Z."/>
            <person name="Mosher R.A."/>
            <person name="Mueller C.A."/>
            <person name="Pfiffner J."/>
            <person name="Priest M."/>
            <person name="Russ C."/>
            <person name="Smialowska A."/>
            <person name="Swoboda P."/>
            <person name="Sykes S.M."/>
            <person name="Vaughn M."/>
            <person name="Vengrova S."/>
            <person name="Yoder R."/>
            <person name="Zeng Q."/>
            <person name="Allshire R."/>
            <person name="Baulcombe D."/>
            <person name="Birren B.W."/>
            <person name="Brown W."/>
            <person name="Ekwall K."/>
            <person name="Kellis M."/>
            <person name="Leatherwood J."/>
            <person name="Levin H."/>
            <person name="Margalit H."/>
            <person name="Martienssen R."/>
            <person name="Nieduszynski C.A."/>
            <person name="Spatafora J.W."/>
            <person name="Friedman N."/>
            <person name="Dalgaard J.Z."/>
            <person name="Baumann P."/>
            <person name="Niki H."/>
            <person name="Regev A."/>
            <person name="Nusbaum C."/>
        </authorList>
    </citation>
    <scope>NUCLEOTIDE SEQUENCE [LARGE SCALE GENOMIC DNA]</scope>
    <source>
        <strain evidence="6">OY26 / ATCC MYA-4695 / CBS 11777 / NBRC 106824 / NRRL Y48691</strain>
    </source>
</reference>
<feature type="compositionally biased region" description="Polar residues" evidence="3">
    <location>
        <begin position="107"/>
        <end position="121"/>
    </location>
</feature>
<keyword evidence="6" id="KW-1185">Reference proteome</keyword>
<dbReference type="Proteomes" id="UP000015464">
    <property type="component" value="Unassembled WGS sequence"/>
</dbReference>
<dbReference type="GO" id="GO:0031141">
    <property type="term" value="P:induction of conjugation upon carbon starvation"/>
    <property type="evidence" value="ECO:0007669"/>
    <property type="project" value="EnsemblFungi"/>
</dbReference>
<keyword evidence="1" id="KW-0238">DNA-binding</keyword>
<dbReference type="GO" id="GO:0045944">
    <property type="term" value="P:positive regulation of transcription by RNA polymerase II"/>
    <property type="evidence" value="ECO:0007669"/>
    <property type="project" value="TreeGrafter"/>
</dbReference>
<dbReference type="RefSeq" id="XP_013024257.1">
    <property type="nucleotide sequence ID" value="XM_013168803.1"/>
</dbReference>
<keyword evidence="2" id="KW-0539">Nucleus</keyword>
<dbReference type="InterPro" id="IPR036638">
    <property type="entry name" value="HLH_DNA-bd_sf"/>
</dbReference>
<dbReference type="PROSITE" id="PS50888">
    <property type="entry name" value="BHLH"/>
    <property type="match status" value="1"/>
</dbReference>
<feature type="region of interest" description="Disordered" evidence="3">
    <location>
        <begin position="1"/>
        <end position="169"/>
    </location>
</feature>
<dbReference type="Pfam" id="PF00010">
    <property type="entry name" value="HLH"/>
    <property type="match status" value="1"/>
</dbReference>
<dbReference type="SUPFAM" id="SSF47459">
    <property type="entry name" value="HLH, helix-loop-helix DNA-binding domain"/>
    <property type="match status" value="1"/>
</dbReference>
<gene>
    <name evidence="5" type="ORF">SPOG_00628</name>
</gene>
<organism evidence="5 6">
    <name type="scientific">Schizosaccharomyces cryophilus (strain OY26 / ATCC MYA-4695 / CBS 11777 / NBRC 106824 / NRRL Y48691)</name>
    <name type="common">Fission yeast</name>
    <dbReference type="NCBI Taxonomy" id="653667"/>
    <lineage>
        <taxon>Eukaryota</taxon>
        <taxon>Fungi</taxon>
        <taxon>Dikarya</taxon>
        <taxon>Ascomycota</taxon>
        <taxon>Taphrinomycotina</taxon>
        <taxon>Schizosaccharomycetes</taxon>
        <taxon>Schizosaccharomycetales</taxon>
        <taxon>Schizosaccharomycetaceae</taxon>
        <taxon>Schizosaccharomyces</taxon>
    </lineage>
</organism>
<name>S9VXE5_SCHCR</name>
<dbReference type="AlphaFoldDB" id="S9VXE5"/>
<evidence type="ECO:0000313" key="5">
    <source>
        <dbReference type="EMBL" id="EPY50834.1"/>
    </source>
</evidence>
<evidence type="ECO:0000256" key="3">
    <source>
        <dbReference type="SAM" id="MobiDB-lite"/>
    </source>
</evidence>
<feature type="compositionally biased region" description="Low complexity" evidence="3">
    <location>
        <begin position="122"/>
        <end position="136"/>
    </location>
</feature>
<sequence>MSNAYSLPHLHSITGPGSGPAPPPPLSSSSQYLASADSSYSFSSSKPRLPPINCIAKPFQQHTSQSSWPSLSSSASSPSSSVSSSAMKDSPSSSSSSMPYSYGVPQLPSSNQNLPSSFPTPSLNSKNNNFSTSNKSPESVHSSPYTNSNNYIPLTSQQPMSSSHTYANSEPTIRNDAFTTYVHSVHNPPLQPLYLTTQNLPPSSISSFPSKPSTPSASTPVQVSYPEYQPYYNHQKQQPDVTSSTLDSTLPKIYPPAEPYPLNANVPYGRNNYLRRVTSMVPVHTEYMNSYVRNPELRTNHKLAERKRRKEIKELFDDLRNALPLDKSTKSSKWELLTRAIEYIEQLKSEQTTLEAHIRTLEEKRAREK</sequence>
<protein>
    <submittedName>
        <fullName evidence="5">Transcription factor Esc1</fullName>
    </submittedName>
</protein>
<dbReference type="GO" id="GO:0090575">
    <property type="term" value="C:RNA polymerase II transcription regulator complex"/>
    <property type="evidence" value="ECO:0007669"/>
    <property type="project" value="TreeGrafter"/>
</dbReference>
<feature type="compositionally biased region" description="Polar residues" evidence="3">
    <location>
        <begin position="137"/>
        <end position="169"/>
    </location>
</feature>
<accession>S9VXE5</accession>
<evidence type="ECO:0000313" key="6">
    <source>
        <dbReference type="Proteomes" id="UP000015464"/>
    </source>
</evidence>
<feature type="compositionally biased region" description="Low complexity" evidence="3">
    <location>
        <begin position="64"/>
        <end position="101"/>
    </location>
</feature>
<dbReference type="OrthoDB" id="8964853at2759"/>
<dbReference type="PANTHER" id="PTHR10328:SF15">
    <property type="entry name" value="BHLH TRANSCRIPTION FACTOR"/>
    <property type="match status" value="1"/>
</dbReference>
<evidence type="ECO:0000256" key="1">
    <source>
        <dbReference type="ARBA" id="ARBA00023125"/>
    </source>
</evidence>
<dbReference type="OMA" id="PINCIAK"/>
<evidence type="ECO:0000259" key="4">
    <source>
        <dbReference type="PROSITE" id="PS50888"/>
    </source>
</evidence>
<dbReference type="SMART" id="SM00353">
    <property type="entry name" value="HLH"/>
    <property type="match status" value="1"/>
</dbReference>
<dbReference type="STRING" id="653667.S9VXE5"/>